<organism evidence="1 2">
    <name type="scientific">Hoylesella timonensis CRIS 5C-B1</name>
    <dbReference type="NCBI Taxonomy" id="679189"/>
    <lineage>
        <taxon>Bacteria</taxon>
        <taxon>Pseudomonadati</taxon>
        <taxon>Bacteroidota</taxon>
        <taxon>Bacteroidia</taxon>
        <taxon>Bacteroidales</taxon>
        <taxon>Prevotellaceae</taxon>
        <taxon>Hoylesella</taxon>
    </lineage>
</organism>
<evidence type="ECO:0000313" key="1">
    <source>
        <dbReference type="EMBL" id="EFA96625.1"/>
    </source>
</evidence>
<dbReference type="Proteomes" id="UP000004001">
    <property type="component" value="Unassembled WGS sequence"/>
</dbReference>
<dbReference type="Pfam" id="PF14907">
    <property type="entry name" value="NTP_transf_5"/>
    <property type="match status" value="1"/>
</dbReference>
<dbReference type="RefSeq" id="WP_008125792.1">
    <property type="nucleotide sequence ID" value="NZ_ADEF01000066.1"/>
</dbReference>
<gene>
    <name evidence="1" type="ORF">HMPREF9019_0376</name>
</gene>
<proteinExistence type="predicted"/>
<keyword evidence="2" id="KW-1185">Reference proteome</keyword>
<name>D1W1U1_9BACT</name>
<sequence>MNSLIEDHMKSRNNISNYISFLRYSLEKNLEKPNNLQSMDWDGLFEFSKRHSIIGVIFDGVSRLDANTPHPETALLYKWFQQAEQLKRTNLKINDDVVKLYNRVLKAGFPGCILKGQGNNTMYPNPWVRTPGDIDIWLQGNEGDILNYARKFDSTAIANYHHVQLRMPDISTSVEIHFTPSFCGNLFYNKRMREYFDQHANEQFQNKISLPNGIGEISIPTDPFNRIFQLSHIMHHFFFEGIGLRQIIDYYYLLKRGLGDVDKEKEVKTLKYLGMYKFARAMMYVQHTIFALDCRYMSVEPSERLGKILLKEILLAGNFGFYDNRYKFKGKSRMGQFLLEVYRNLHFAFYFPAETLFGRPVFRFWHQFEKMRIENNAKSRKY</sequence>
<dbReference type="InterPro" id="IPR039498">
    <property type="entry name" value="NTP_transf_5"/>
</dbReference>
<dbReference type="EMBL" id="ADEF01000066">
    <property type="protein sequence ID" value="EFA96625.1"/>
    <property type="molecule type" value="Genomic_DNA"/>
</dbReference>
<dbReference type="eggNOG" id="COG2244">
    <property type="taxonomic scope" value="Bacteria"/>
</dbReference>
<accession>D1W1U1</accession>
<reference evidence="1 2" key="1">
    <citation type="submission" date="2009-12" db="EMBL/GenBank/DDBJ databases">
        <title>Genome Sequence of Prevotella timonensis CRIS 5C-B1.</title>
        <authorList>
            <person name="Durkin A.S."/>
            <person name="Madupu R."/>
            <person name="Torralba M."/>
            <person name="Methe B."/>
            <person name="Sutton G."/>
            <person name="Strausberg R.L."/>
            <person name="Nelson K.E."/>
        </authorList>
    </citation>
    <scope>NUCLEOTIDE SEQUENCE [LARGE SCALE GENOMIC DNA]</scope>
    <source>
        <strain evidence="1 2">CRIS 5C-B1</strain>
    </source>
</reference>
<dbReference type="AlphaFoldDB" id="D1W1U1"/>
<evidence type="ECO:0000313" key="2">
    <source>
        <dbReference type="Proteomes" id="UP000004001"/>
    </source>
</evidence>
<protein>
    <recommendedName>
        <fullName evidence="3">Nucleotidyltransferase family protein</fullName>
    </recommendedName>
</protein>
<evidence type="ECO:0008006" key="3">
    <source>
        <dbReference type="Google" id="ProtNLM"/>
    </source>
</evidence>
<comment type="caution">
    <text evidence="1">The sequence shown here is derived from an EMBL/GenBank/DDBJ whole genome shotgun (WGS) entry which is preliminary data.</text>
</comment>